<protein>
    <submittedName>
        <fullName evidence="1">MAT1-1-3</fullName>
    </submittedName>
</protein>
<organism evidence="1 2">
    <name type="scientific">Sordaria macrospora</name>
    <dbReference type="NCBI Taxonomy" id="5147"/>
    <lineage>
        <taxon>Eukaryota</taxon>
        <taxon>Fungi</taxon>
        <taxon>Dikarya</taxon>
        <taxon>Ascomycota</taxon>
        <taxon>Pezizomycotina</taxon>
        <taxon>Sordariomycetes</taxon>
        <taxon>Sordariomycetidae</taxon>
        <taxon>Sordariales</taxon>
        <taxon>Sordariaceae</taxon>
        <taxon>Sordaria</taxon>
    </lineage>
</organism>
<proteinExistence type="predicted"/>
<dbReference type="VEuPathDB" id="FungiDB:SMAC_05403"/>
<dbReference type="EMBL" id="NMPR01000097">
    <property type="protein sequence ID" value="KAA8630682.1"/>
    <property type="molecule type" value="Genomic_DNA"/>
</dbReference>
<gene>
    <name evidence="1" type="primary">MAT1-1-3</name>
    <name evidence="1" type="ORF">SMACR_05403</name>
</gene>
<reference evidence="1 2" key="1">
    <citation type="submission" date="2017-07" db="EMBL/GenBank/DDBJ databases">
        <title>Genome sequence of the Sordaria macrospora wild type strain R19027.</title>
        <authorList>
            <person name="Nowrousian M."/>
            <person name="Teichert I."/>
            <person name="Kueck U."/>
        </authorList>
    </citation>
    <scope>NUCLEOTIDE SEQUENCE [LARGE SCALE GENOMIC DNA]</scope>
    <source>
        <strain evidence="1 2">R19027</strain>
        <tissue evidence="1">Mycelium</tissue>
    </source>
</reference>
<dbReference type="Proteomes" id="UP000433876">
    <property type="component" value="Unassembled WGS sequence"/>
</dbReference>
<evidence type="ECO:0000313" key="2">
    <source>
        <dbReference type="Proteomes" id="UP000433876"/>
    </source>
</evidence>
<name>A0A8S8ZQY9_SORMA</name>
<comment type="caution">
    <text evidence="1">The sequence shown here is derived from an EMBL/GenBank/DDBJ whole genome shotgun (WGS) entry which is preliminary data.</text>
</comment>
<sequence length="124" mass="13545">MSAPDVDIISDIAPGLNPVTALHFGRVQVMLFRSHLADFAEEDLVYAMENAADVLGEEACLMVAPNETSVAICTFPVGLMMMEWGNWDILTGNAFSRHSCLCICNAQQRNQDGCQNKNNPDILA</sequence>
<dbReference type="AlphaFoldDB" id="A0A8S8ZQY9"/>
<accession>A0A8S8ZQY9</accession>
<evidence type="ECO:0000313" key="1">
    <source>
        <dbReference type="EMBL" id="KAA8630682.1"/>
    </source>
</evidence>